<sequence>MFTHIINRIELATDRIIVRLERGGIQVALEIEQRVESTEHLNVTIPAIKVRRGHQLRLIIPGNDDPSRQPVRRDEKLIALVAEAFAARKLIEDRPDMSMASIASAHGRCRTRLGRLLKLACLAPDIVTAIVEGRQPPALDAKSLLQSAPPLAWQAQRLALGLT</sequence>
<name>A0ABV0CYF6_9SPHN</name>
<comment type="caution">
    <text evidence="1">The sequence shown here is derived from an EMBL/GenBank/DDBJ whole genome shotgun (WGS) entry which is preliminary data.</text>
</comment>
<gene>
    <name evidence="1" type="ORF">ABDJ38_10765</name>
</gene>
<proteinExistence type="predicted"/>
<dbReference type="EMBL" id="JBDLBR010000003">
    <property type="protein sequence ID" value="MEN7537656.1"/>
    <property type="molecule type" value="Genomic_DNA"/>
</dbReference>
<dbReference type="SUPFAM" id="SSF109709">
    <property type="entry name" value="KorB DNA-binding domain-like"/>
    <property type="match status" value="1"/>
</dbReference>
<evidence type="ECO:0000313" key="1">
    <source>
        <dbReference type="EMBL" id="MEN7537656.1"/>
    </source>
</evidence>
<reference evidence="1 2" key="1">
    <citation type="submission" date="2024-05" db="EMBL/GenBank/DDBJ databases">
        <authorList>
            <person name="Park S."/>
        </authorList>
    </citation>
    <scope>NUCLEOTIDE SEQUENCE [LARGE SCALE GENOMIC DNA]</scope>
    <source>
        <strain evidence="1 2">DGU5</strain>
    </source>
</reference>
<protein>
    <submittedName>
        <fullName evidence="1">Uncharacterized protein</fullName>
    </submittedName>
</protein>
<dbReference type="RefSeq" id="WP_346785099.1">
    <property type="nucleotide sequence ID" value="NZ_JBDLBR010000003.1"/>
</dbReference>
<evidence type="ECO:0000313" key="2">
    <source>
        <dbReference type="Proteomes" id="UP001484535"/>
    </source>
</evidence>
<dbReference type="Proteomes" id="UP001484535">
    <property type="component" value="Unassembled WGS sequence"/>
</dbReference>
<organism evidence="1 2">
    <name type="scientific">Aurantiacibacter flavus</name>
    <dbReference type="NCBI Taxonomy" id="3145232"/>
    <lineage>
        <taxon>Bacteria</taxon>
        <taxon>Pseudomonadati</taxon>
        <taxon>Pseudomonadota</taxon>
        <taxon>Alphaproteobacteria</taxon>
        <taxon>Sphingomonadales</taxon>
        <taxon>Erythrobacteraceae</taxon>
        <taxon>Aurantiacibacter</taxon>
    </lineage>
</organism>
<accession>A0ABV0CYF6</accession>
<keyword evidence="2" id="KW-1185">Reference proteome</keyword>